<proteinExistence type="predicted"/>
<evidence type="ECO:0000313" key="2">
    <source>
        <dbReference type="Proteomes" id="UP000887116"/>
    </source>
</evidence>
<accession>A0A8X6HVM3</accession>
<sequence length="172" mass="18963">MWLFYGDDTSCPESLQNTQQCLDGKGMTRFKITSKKPSLITWVLAPSIKFPGVTPTLINDLILRKKCGETRIVDFTVAFADRHEYLVAVRNANVTKYQPIQESLRAAGQPVYLDAIVVDWLGMLLASPGHPLSSAVLWYGFFIASSGSGAIPCASIQVAVFLGPPCCVRFRY</sequence>
<gene>
    <name evidence="1" type="ORF">TNCT_242282</name>
</gene>
<protein>
    <submittedName>
        <fullName evidence="1">Uncharacterized protein</fullName>
    </submittedName>
</protein>
<evidence type="ECO:0000313" key="1">
    <source>
        <dbReference type="EMBL" id="GFQ66075.1"/>
    </source>
</evidence>
<dbReference type="Proteomes" id="UP000887116">
    <property type="component" value="Unassembled WGS sequence"/>
</dbReference>
<keyword evidence="2" id="KW-1185">Reference proteome</keyword>
<dbReference type="AlphaFoldDB" id="A0A8X6HVM3"/>
<organism evidence="1 2">
    <name type="scientific">Trichonephila clavata</name>
    <name type="common">Joro spider</name>
    <name type="synonym">Nephila clavata</name>
    <dbReference type="NCBI Taxonomy" id="2740835"/>
    <lineage>
        <taxon>Eukaryota</taxon>
        <taxon>Metazoa</taxon>
        <taxon>Ecdysozoa</taxon>
        <taxon>Arthropoda</taxon>
        <taxon>Chelicerata</taxon>
        <taxon>Arachnida</taxon>
        <taxon>Araneae</taxon>
        <taxon>Araneomorphae</taxon>
        <taxon>Entelegynae</taxon>
        <taxon>Araneoidea</taxon>
        <taxon>Nephilidae</taxon>
        <taxon>Trichonephila</taxon>
    </lineage>
</organism>
<name>A0A8X6HVM3_TRICU</name>
<comment type="caution">
    <text evidence="1">The sequence shown here is derived from an EMBL/GenBank/DDBJ whole genome shotgun (WGS) entry which is preliminary data.</text>
</comment>
<reference evidence="1" key="1">
    <citation type="submission" date="2020-07" db="EMBL/GenBank/DDBJ databases">
        <title>Multicomponent nature underlies the extraordinary mechanical properties of spider dragline silk.</title>
        <authorList>
            <person name="Kono N."/>
            <person name="Nakamura H."/>
            <person name="Mori M."/>
            <person name="Yoshida Y."/>
            <person name="Ohtoshi R."/>
            <person name="Malay A.D."/>
            <person name="Moran D.A.P."/>
            <person name="Tomita M."/>
            <person name="Numata K."/>
            <person name="Arakawa K."/>
        </authorList>
    </citation>
    <scope>NUCLEOTIDE SEQUENCE</scope>
</reference>
<dbReference type="EMBL" id="BMAO01030153">
    <property type="protein sequence ID" value="GFQ66075.1"/>
    <property type="molecule type" value="Genomic_DNA"/>
</dbReference>